<dbReference type="InterPro" id="IPR050266">
    <property type="entry name" value="AB_hydrolase_sf"/>
</dbReference>
<gene>
    <name evidence="2" type="ORF">FJQ54_07495</name>
</gene>
<evidence type="ECO:0000259" key="1">
    <source>
        <dbReference type="Pfam" id="PF12697"/>
    </source>
</evidence>
<keyword evidence="3" id="KW-1185">Reference proteome</keyword>
<feature type="domain" description="AB hydrolase-1" evidence="1">
    <location>
        <begin position="6"/>
        <end position="243"/>
    </location>
</feature>
<name>A0A501XM38_9SPHN</name>
<dbReference type="Pfam" id="PF12697">
    <property type="entry name" value="Abhydrolase_6"/>
    <property type="match status" value="1"/>
</dbReference>
<keyword evidence="2" id="KW-0378">Hydrolase</keyword>
<dbReference type="InterPro" id="IPR000073">
    <property type="entry name" value="AB_hydrolase_1"/>
</dbReference>
<dbReference type="GO" id="GO:0016787">
    <property type="term" value="F:hydrolase activity"/>
    <property type="evidence" value="ECO:0007669"/>
    <property type="project" value="UniProtKB-KW"/>
</dbReference>
<evidence type="ECO:0000313" key="3">
    <source>
        <dbReference type="Proteomes" id="UP000319897"/>
    </source>
</evidence>
<reference evidence="2 3" key="1">
    <citation type="submission" date="2019-06" db="EMBL/GenBank/DDBJ databases">
        <authorList>
            <person name="Lee I."/>
            <person name="Jang G.I."/>
            <person name="Hwang C.Y."/>
        </authorList>
    </citation>
    <scope>NUCLEOTIDE SEQUENCE [LARGE SCALE GENOMIC DNA]</scope>
    <source>
        <strain evidence="2 3">PAMC 28131</strain>
    </source>
</reference>
<dbReference type="AlphaFoldDB" id="A0A501XM38"/>
<protein>
    <submittedName>
        <fullName evidence="2">Alpha/beta hydrolase</fullName>
    </submittedName>
</protein>
<dbReference type="PANTHER" id="PTHR43798">
    <property type="entry name" value="MONOACYLGLYCEROL LIPASE"/>
    <property type="match status" value="1"/>
</dbReference>
<organism evidence="2 3">
    <name type="scientific">Sandaracinobacter neustonicus</name>
    <dbReference type="NCBI Taxonomy" id="1715348"/>
    <lineage>
        <taxon>Bacteria</taxon>
        <taxon>Pseudomonadati</taxon>
        <taxon>Pseudomonadota</taxon>
        <taxon>Alphaproteobacteria</taxon>
        <taxon>Sphingomonadales</taxon>
        <taxon>Sphingosinicellaceae</taxon>
        <taxon>Sandaracinobacter</taxon>
    </lineage>
</organism>
<evidence type="ECO:0000313" key="2">
    <source>
        <dbReference type="EMBL" id="TPE61741.1"/>
    </source>
</evidence>
<sequence length="261" mass="27939">MALPPILMIHGMWSRPSTFAQLRAELEPAGIRSAAVTLPHHDVPPGSPAPTPLGSLRIANYLSALERDAADMGETPVIMGHSMGGILAQLLAERLQPKGLILLSTAPSMQASGSATSLSTLRATWGISSRWGWWSAPTLLDEEGARFGVFNGVPEAEIRPALNELTWDSGPVLAQLAAPFLDPDKGSRVDYSKLKMPTLVITGLDDHILPAAVSRKTARLLSSAGTRVDYEEWAGVGHWLFHDAVRPRLAAAISRFMASLG</sequence>
<dbReference type="Gene3D" id="3.40.50.1820">
    <property type="entry name" value="alpha/beta hydrolase"/>
    <property type="match status" value="1"/>
</dbReference>
<dbReference type="InterPro" id="IPR029058">
    <property type="entry name" value="AB_hydrolase_fold"/>
</dbReference>
<accession>A0A501XM38</accession>
<dbReference type="EMBL" id="VFSU01000021">
    <property type="protein sequence ID" value="TPE61741.1"/>
    <property type="molecule type" value="Genomic_DNA"/>
</dbReference>
<dbReference type="Proteomes" id="UP000319897">
    <property type="component" value="Unassembled WGS sequence"/>
</dbReference>
<dbReference type="RefSeq" id="WP_140927800.1">
    <property type="nucleotide sequence ID" value="NZ_VFSU01000021.1"/>
</dbReference>
<dbReference type="PANTHER" id="PTHR43798:SF33">
    <property type="entry name" value="HYDROLASE, PUTATIVE (AFU_ORTHOLOGUE AFUA_2G14860)-RELATED"/>
    <property type="match status" value="1"/>
</dbReference>
<proteinExistence type="predicted"/>
<dbReference type="GO" id="GO:0016020">
    <property type="term" value="C:membrane"/>
    <property type="evidence" value="ECO:0007669"/>
    <property type="project" value="TreeGrafter"/>
</dbReference>
<comment type="caution">
    <text evidence="2">The sequence shown here is derived from an EMBL/GenBank/DDBJ whole genome shotgun (WGS) entry which is preliminary data.</text>
</comment>
<dbReference type="SUPFAM" id="SSF53474">
    <property type="entry name" value="alpha/beta-Hydrolases"/>
    <property type="match status" value="1"/>
</dbReference>
<dbReference type="OrthoDB" id="9814966at2"/>